<dbReference type="PANTHER" id="PTHR30244:SF30">
    <property type="entry name" value="BLR5990 PROTEIN"/>
    <property type="match status" value="1"/>
</dbReference>
<dbReference type="Gene3D" id="3.90.1150.10">
    <property type="entry name" value="Aspartate Aminotransferase, domain 1"/>
    <property type="match status" value="1"/>
</dbReference>
<organism evidence="2 3">
    <name type="scientific">Salinimicrobium tongyeongense</name>
    <dbReference type="NCBI Taxonomy" id="2809707"/>
    <lineage>
        <taxon>Bacteria</taxon>
        <taxon>Pseudomonadati</taxon>
        <taxon>Bacteroidota</taxon>
        <taxon>Flavobacteriia</taxon>
        <taxon>Flavobacteriales</taxon>
        <taxon>Flavobacteriaceae</taxon>
        <taxon>Salinimicrobium</taxon>
    </lineage>
</organism>
<gene>
    <name evidence="2" type="ORF">JRG66_01130</name>
</gene>
<dbReference type="Pfam" id="PF01041">
    <property type="entry name" value="DegT_DnrJ_EryC1"/>
    <property type="match status" value="1"/>
</dbReference>
<dbReference type="EMBL" id="CP069620">
    <property type="protein sequence ID" value="UZH55530.1"/>
    <property type="molecule type" value="Genomic_DNA"/>
</dbReference>
<name>A0ABY6NRI5_9FLAO</name>
<dbReference type="InterPro" id="IPR015422">
    <property type="entry name" value="PyrdxlP-dep_Trfase_small"/>
</dbReference>
<keyword evidence="2" id="KW-0808">Transferase</keyword>
<keyword evidence="2" id="KW-0032">Aminotransferase</keyword>
<dbReference type="SUPFAM" id="SSF53383">
    <property type="entry name" value="PLP-dependent transferases"/>
    <property type="match status" value="1"/>
</dbReference>
<comment type="similarity">
    <text evidence="1">Belongs to the DegT/DnrJ/EryC1 family.</text>
</comment>
<dbReference type="CDD" id="cd00616">
    <property type="entry name" value="AHBA_syn"/>
    <property type="match status" value="1"/>
</dbReference>
<evidence type="ECO:0000313" key="3">
    <source>
        <dbReference type="Proteomes" id="UP001163981"/>
    </source>
</evidence>
<evidence type="ECO:0000313" key="2">
    <source>
        <dbReference type="EMBL" id="UZH55530.1"/>
    </source>
</evidence>
<dbReference type="RefSeq" id="WP_265163906.1">
    <property type="nucleotide sequence ID" value="NZ_CP069620.1"/>
</dbReference>
<evidence type="ECO:0000256" key="1">
    <source>
        <dbReference type="RuleBase" id="RU004508"/>
    </source>
</evidence>
<dbReference type="Proteomes" id="UP001163981">
    <property type="component" value="Chromosome"/>
</dbReference>
<dbReference type="NCBIfam" id="TIGR04181">
    <property type="entry name" value="NHT_00031"/>
    <property type="match status" value="1"/>
</dbReference>
<sequence>MNYIRETISFIRNTFDSRDFIPLHEPCFAGNEKKYLLNTIDSTFVSSVGAYVDEFEEKMQYITQTKKAVAVVNGTAGLQVALQLVGVERGDEVLTQALTFVATINAIAYNGAIPLFLDVDSDTMGLSPKAIKNFLNEFGEIRESGCFNKKTGNRISACLPMHTFGFPVRIEEILEICKYWHIPVVEDAAESLGSEYRTRPTGGFGTVGVFSFNGNKIATSGGGGAIVTNDQNLGEKAKHLTTTAKKPHVYEYIHEEIAYNFRMPNINAALACGQLEKLDFFLERKRSLAKLYAEFFSGKGVHFRQELNDTRANYWLMCVELEDEKEKNFFLKETNESGIMTRPIWRLMYKLPMYKECFRDSQTNAEYLESRIVNIPSSVR</sequence>
<proteinExistence type="inferred from homology"/>
<dbReference type="InterPro" id="IPR026385">
    <property type="entry name" value="LegC-like"/>
</dbReference>
<dbReference type="Gene3D" id="3.40.640.10">
    <property type="entry name" value="Type I PLP-dependent aspartate aminotransferase-like (Major domain)"/>
    <property type="match status" value="1"/>
</dbReference>
<dbReference type="PIRSF" id="PIRSF000390">
    <property type="entry name" value="PLP_StrS"/>
    <property type="match status" value="1"/>
</dbReference>
<keyword evidence="3" id="KW-1185">Reference proteome</keyword>
<keyword evidence="1" id="KW-0663">Pyridoxal phosphate</keyword>
<dbReference type="InterPro" id="IPR000653">
    <property type="entry name" value="DegT/StrS_aminotransferase"/>
</dbReference>
<dbReference type="InterPro" id="IPR015421">
    <property type="entry name" value="PyrdxlP-dep_Trfase_major"/>
</dbReference>
<reference evidence="2" key="1">
    <citation type="submission" date="2021-02" db="EMBL/GenBank/DDBJ databases">
        <title>Salinimicrobium sp. nov. isolated from seawater in Tongyeong, Republic of Korea.</title>
        <authorList>
            <person name="Lee S.-J."/>
        </authorList>
    </citation>
    <scope>NUCLEOTIDE SEQUENCE</scope>
    <source>
        <strain evidence="2">HN-2-9-2</strain>
    </source>
</reference>
<dbReference type="InterPro" id="IPR015424">
    <property type="entry name" value="PyrdxlP-dep_Trfase"/>
</dbReference>
<dbReference type="GO" id="GO:0008483">
    <property type="term" value="F:transaminase activity"/>
    <property type="evidence" value="ECO:0007669"/>
    <property type="project" value="UniProtKB-KW"/>
</dbReference>
<protein>
    <submittedName>
        <fullName evidence="2">LegC family aminotransferase</fullName>
    </submittedName>
</protein>
<accession>A0ABY6NRI5</accession>
<dbReference type="PANTHER" id="PTHR30244">
    <property type="entry name" value="TRANSAMINASE"/>
    <property type="match status" value="1"/>
</dbReference>